<dbReference type="GO" id="GO:0008168">
    <property type="term" value="F:methyltransferase activity"/>
    <property type="evidence" value="ECO:0007669"/>
    <property type="project" value="UniProtKB-KW"/>
</dbReference>
<evidence type="ECO:0000313" key="3">
    <source>
        <dbReference type="Proteomes" id="UP001575622"/>
    </source>
</evidence>
<dbReference type="GO" id="GO:0032259">
    <property type="term" value="P:methylation"/>
    <property type="evidence" value="ECO:0007669"/>
    <property type="project" value="UniProtKB-KW"/>
</dbReference>
<sequence>MERVDLTAMPYADETFDAVICSHVLEHIPEDHKAMAEIYRVLKPDGWSILQVPIALNFEEILEDPAVTSPQARKAHFGQDDHVRIYNRKGFVDRLEAAGFHVVLFNLAETYGVEEANLYGLSEKDTLYIGTKRTV</sequence>
<dbReference type="EC" id="2.1.1.-" evidence="2"/>
<keyword evidence="3" id="KW-1185">Reference proteome</keyword>
<feature type="domain" description="Methyltransferase type 11" evidence="1">
    <location>
        <begin position="4"/>
        <end position="49"/>
    </location>
</feature>
<name>A0ABV4V3P4_9BACL</name>
<proteinExistence type="predicted"/>
<dbReference type="Proteomes" id="UP001575622">
    <property type="component" value="Unassembled WGS sequence"/>
</dbReference>
<evidence type="ECO:0000313" key="2">
    <source>
        <dbReference type="EMBL" id="MFB0844194.1"/>
    </source>
</evidence>
<dbReference type="EMBL" id="JBHDLN010000009">
    <property type="protein sequence ID" value="MFB0844194.1"/>
    <property type="molecule type" value="Genomic_DNA"/>
</dbReference>
<dbReference type="Gene3D" id="3.40.50.150">
    <property type="entry name" value="Vaccinia Virus protein VP39"/>
    <property type="match status" value="1"/>
</dbReference>
<dbReference type="InterPro" id="IPR029063">
    <property type="entry name" value="SAM-dependent_MTases_sf"/>
</dbReference>
<keyword evidence="2" id="KW-0808">Transferase</keyword>
<organism evidence="2 3">
    <name type="scientific">Paenibacillus oleatilyticus</name>
    <dbReference type="NCBI Taxonomy" id="2594886"/>
    <lineage>
        <taxon>Bacteria</taxon>
        <taxon>Bacillati</taxon>
        <taxon>Bacillota</taxon>
        <taxon>Bacilli</taxon>
        <taxon>Bacillales</taxon>
        <taxon>Paenibacillaceae</taxon>
        <taxon>Paenibacillus</taxon>
    </lineage>
</organism>
<dbReference type="RefSeq" id="WP_373953857.1">
    <property type="nucleotide sequence ID" value="NZ_JBHDLN010000009.1"/>
</dbReference>
<evidence type="ECO:0000259" key="1">
    <source>
        <dbReference type="Pfam" id="PF08241"/>
    </source>
</evidence>
<accession>A0ABV4V3P4</accession>
<keyword evidence="2" id="KW-0489">Methyltransferase</keyword>
<dbReference type="CDD" id="cd02440">
    <property type="entry name" value="AdoMet_MTases"/>
    <property type="match status" value="1"/>
</dbReference>
<protein>
    <submittedName>
        <fullName evidence="2">Class I SAM-dependent methyltransferase</fullName>
        <ecNumber evidence="2">2.1.1.-</ecNumber>
    </submittedName>
</protein>
<dbReference type="InterPro" id="IPR013216">
    <property type="entry name" value="Methyltransf_11"/>
</dbReference>
<comment type="caution">
    <text evidence="2">The sequence shown here is derived from an EMBL/GenBank/DDBJ whole genome shotgun (WGS) entry which is preliminary data.</text>
</comment>
<dbReference type="Pfam" id="PF08241">
    <property type="entry name" value="Methyltransf_11"/>
    <property type="match status" value="1"/>
</dbReference>
<dbReference type="SUPFAM" id="SSF53335">
    <property type="entry name" value="S-adenosyl-L-methionine-dependent methyltransferases"/>
    <property type="match status" value="1"/>
</dbReference>
<gene>
    <name evidence="2" type="ORF">ACEU3E_18585</name>
</gene>
<dbReference type="PANTHER" id="PTHR43861">
    <property type="entry name" value="TRANS-ACONITATE 2-METHYLTRANSFERASE-RELATED"/>
    <property type="match status" value="1"/>
</dbReference>
<reference evidence="2 3" key="1">
    <citation type="submission" date="2024-09" db="EMBL/GenBank/DDBJ databases">
        <authorList>
            <person name="Makale K.P.P."/>
            <person name="Makhzoum A."/>
            <person name="Rantong G."/>
            <person name="Rahube T.O."/>
        </authorList>
    </citation>
    <scope>NUCLEOTIDE SEQUENCE [LARGE SCALE GENOMIC DNA]</scope>
    <source>
        <strain evidence="2 3">KM_D13</strain>
    </source>
</reference>